<dbReference type="Pfam" id="PF03466">
    <property type="entry name" value="LysR_substrate"/>
    <property type="match status" value="1"/>
</dbReference>
<dbReference type="OrthoDB" id="8679465at2"/>
<keyword evidence="3 6" id="KW-0238">DNA-binding</keyword>
<evidence type="ECO:0000256" key="3">
    <source>
        <dbReference type="ARBA" id="ARBA00023125"/>
    </source>
</evidence>
<dbReference type="InterPro" id="IPR036388">
    <property type="entry name" value="WH-like_DNA-bd_sf"/>
</dbReference>
<dbReference type="EMBL" id="SNZP01000006">
    <property type="protein sequence ID" value="TDR79920.1"/>
    <property type="molecule type" value="Genomic_DNA"/>
</dbReference>
<keyword evidence="2" id="KW-0805">Transcription regulation</keyword>
<dbReference type="Pfam" id="PF00126">
    <property type="entry name" value="HTH_1"/>
    <property type="match status" value="1"/>
</dbReference>
<gene>
    <name evidence="6" type="ORF">DFP86_10659</name>
</gene>
<dbReference type="Proteomes" id="UP000295611">
    <property type="component" value="Unassembled WGS sequence"/>
</dbReference>
<accession>A0A4R7B5H0</accession>
<name>A0A4R7B5H0_9NEIS</name>
<dbReference type="PRINTS" id="PR00039">
    <property type="entry name" value="HTHLYSR"/>
</dbReference>
<evidence type="ECO:0000313" key="7">
    <source>
        <dbReference type="Proteomes" id="UP000295611"/>
    </source>
</evidence>
<keyword evidence="7" id="KW-1185">Reference proteome</keyword>
<evidence type="ECO:0000259" key="5">
    <source>
        <dbReference type="PROSITE" id="PS50931"/>
    </source>
</evidence>
<evidence type="ECO:0000256" key="1">
    <source>
        <dbReference type="ARBA" id="ARBA00009437"/>
    </source>
</evidence>
<keyword evidence="4" id="KW-0804">Transcription</keyword>
<dbReference type="InterPro" id="IPR005119">
    <property type="entry name" value="LysR_subst-bd"/>
</dbReference>
<dbReference type="GO" id="GO:0003700">
    <property type="term" value="F:DNA-binding transcription factor activity"/>
    <property type="evidence" value="ECO:0007669"/>
    <property type="project" value="InterPro"/>
</dbReference>
<evidence type="ECO:0000256" key="4">
    <source>
        <dbReference type="ARBA" id="ARBA00023163"/>
    </source>
</evidence>
<comment type="caution">
    <text evidence="6">The sequence shown here is derived from an EMBL/GenBank/DDBJ whole genome shotgun (WGS) entry which is preliminary data.</text>
</comment>
<dbReference type="Gene3D" id="3.40.190.10">
    <property type="entry name" value="Periplasmic binding protein-like II"/>
    <property type="match status" value="2"/>
</dbReference>
<dbReference type="SUPFAM" id="SSF46785">
    <property type="entry name" value="Winged helix' DNA-binding domain"/>
    <property type="match status" value="1"/>
</dbReference>
<dbReference type="RefSeq" id="WP_133680146.1">
    <property type="nucleotide sequence ID" value="NZ_SNZP01000006.1"/>
</dbReference>
<dbReference type="GO" id="GO:0032993">
    <property type="term" value="C:protein-DNA complex"/>
    <property type="evidence" value="ECO:0007669"/>
    <property type="project" value="TreeGrafter"/>
</dbReference>
<evidence type="ECO:0000313" key="6">
    <source>
        <dbReference type="EMBL" id="TDR79920.1"/>
    </source>
</evidence>
<dbReference type="SUPFAM" id="SSF53850">
    <property type="entry name" value="Periplasmic binding protein-like II"/>
    <property type="match status" value="1"/>
</dbReference>
<dbReference type="PANTHER" id="PTHR30346">
    <property type="entry name" value="TRANSCRIPTIONAL DUAL REGULATOR HCAR-RELATED"/>
    <property type="match status" value="1"/>
</dbReference>
<sequence>MALSLKNIRYFIAVAEAESITGAAHELNVSQSVLTEAIKALETDLAASLFQRHARGMVLTHAGHQFLSHAHQILGCVRNAQQALSARPDTMTGELNIGVTSLVTGYFLPYLLGRYRRTFPKVNIKVFEDQRDYIEHLLVNGELDAAVLIVSNLQNRQAIESEALMASPYRLWLPTHHPLLELGSISIDEMANEPLVMLRLDELEDSISSSWRQAGHRPNVVLRTESVEGARSLVASGEGLAILPDMLYRPWSLDGDRLEVRSLQESMPSLQVGIAWRRGSTLSEATRNFLLIAREHSRGRG</sequence>
<organism evidence="6 7">
    <name type="scientific">Paludibacterium purpuratum</name>
    <dbReference type="NCBI Taxonomy" id="1144873"/>
    <lineage>
        <taxon>Bacteria</taxon>
        <taxon>Pseudomonadati</taxon>
        <taxon>Pseudomonadota</taxon>
        <taxon>Betaproteobacteria</taxon>
        <taxon>Neisseriales</taxon>
        <taxon>Chromobacteriaceae</taxon>
        <taxon>Paludibacterium</taxon>
    </lineage>
</organism>
<feature type="domain" description="HTH lysR-type" evidence="5">
    <location>
        <begin position="3"/>
        <end position="60"/>
    </location>
</feature>
<dbReference type="InterPro" id="IPR000847">
    <property type="entry name" value="LysR_HTH_N"/>
</dbReference>
<dbReference type="InterPro" id="IPR036390">
    <property type="entry name" value="WH_DNA-bd_sf"/>
</dbReference>
<dbReference type="GO" id="GO:0003677">
    <property type="term" value="F:DNA binding"/>
    <property type="evidence" value="ECO:0007669"/>
    <property type="project" value="UniProtKB-KW"/>
</dbReference>
<dbReference type="AlphaFoldDB" id="A0A4R7B5H0"/>
<protein>
    <submittedName>
        <fullName evidence="6">DNA-binding transcriptional LysR family regulator</fullName>
    </submittedName>
</protein>
<evidence type="ECO:0000256" key="2">
    <source>
        <dbReference type="ARBA" id="ARBA00023015"/>
    </source>
</evidence>
<dbReference type="PANTHER" id="PTHR30346:SF0">
    <property type="entry name" value="HCA OPERON TRANSCRIPTIONAL ACTIVATOR HCAR"/>
    <property type="match status" value="1"/>
</dbReference>
<comment type="similarity">
    <text evidence="1">Belongs to the LysR transcriptional regulatory family.</text>
</comment>
<reference evidence="6 7" key="1">
    <citation type="submission" date="2019-03" db="EMBL/GenBank/DDBJ databases">
        <title>Genomic Encyclopedia of Type Strains, Phase III (KMG-III): the genomes of soil and plant-associated and newly described type strains.</title>
        <authorList>
            <person name="Whitman W."/>
        </authorList>
    </citation>
    <scope>NUCLEOTIDE SEQUENCE [LARGE SCALE GENOMIC DNA]</scope>
    <source>
        <strain evidence="6 7">CECT 8976</strain>
    </source>
</reference>
<dbReference type="Gene3D" id="1.10.10.10">
    <property type="entry name" value="Winged helix-like DNA-binding domain superfamily/Winged helix DNA-binding domain"/>
    <property type="match status" value="1"/>
</dbReference>
<dbReference type="FunFam" id="1.10.10.10:FF:000001">
    <property type="entry name" value="LysR family transcriptional regulator"/>
    <property type="match status" value="1"/>
</dbReference>
<proteinExistence type="inferred from homology"/>
<dbReference type="PROSITE" id="PS50931">
    <property type="entry name" value="HTH_LYSR"/>
    <property type="match status" value="1"/>
</dbReference>